<dbReference type="InterPro" id="IPR009057">
    <property type="entry name" value="Homeodomain-like_sf"/>
</dbReference>
<name>A0A4S8M9D2_DENBC</name>
<sequence length="455" mass="50398">MSFQRTKIPPANLQELHALLDADPAKRLPSLISRRRWAEARNLDVDVVHRWWRRQRFKAKKNKYLVSDAETYDIPVGTPPIIDPETEEQQLSATKIKTEDKDIVIKTEASAVPVMFKLRDAPYTRARARAARVVTAEHASEYATAGGMTPSRLSSSPRSSPSSTFFYQSDSSDTAPSSPPSSASGPESSRKRAYTDPNVNEDMDIYQLSLPEPSFCHEDSDMQTEKSQPRCTFGSEDKDGFVCQLCSMSAPDTFTFEDMYTKELPSLEALYTHLTGGVFSSWVDDSSISWQLSAIPFESRSPDMLPSADYVPSVPFTHTFQDHASSFSPSVFVLDGYEFTYNGHLVRKCDSLEGNIAILDESIQKPFTLDQLARDPFDYLPSIDTIAEVEALPSTVVSRATTPADTIVAQSDFSSSSTTVSPAATPEIQDDAIIVKSEPESDDKILFMGSDDLLS</sequence>
<dbReference type="OrthoDB" id="3257151at2759"/>
<reference evidence="2 3" key="1">
    <citation type="journal article" date="2019" name="Nat. Ecol. Evol.">
        <title>Megaphylogeny resolves global patterns of mushroom evolution.</title>
        <authorList>
            <person name="Varga T."/>
            <person name="Krizsan K."/>
            <person name="Foldi C."/>
            <person name="Dima B."/>
            <person name="Sanchez-Garcia M."/>
            <person name="Sanchez-Ramirez S."/>
            <person name="Szollosi G.J."/>
            <person name="Szarkandi J.G."/>
            <person name="Papp V."/>
            <person name="Albert L."/>
            <person name="Andreopoulos W."/>
            <person name="Angelini C."/>
            <person name="Antonin V."/>
            <person name="Barry K.W."/>
            <person name="Bougher N.L."/>
            <person name="Buchanan P."/>
            <person name="Buyck B."/>
            <person name="Bense V."/>
            <person name="Catcheside P."/>
            <person name="Chovatia M."/>
            <person name="Cooper J."/>
            <person name="Damon W."/>
            <person name="Desjardin D."/>
            <person name="Finy P."/>
            <person name="Geml J."/>
            <person name="Haridas S."/>
            <person name="Hughes K."/>
            <person name="Justo A."/>
            <person name="Karasinski D."/>
            <person name="Kautmanova I."/>
            <person name="Kiss B."/>
            <person name="Kocsube S."/>
            <person name="Kotiranta H."/>
            <person name="LaButti K.M."/>
            <person name="Lechner B.E."/>
            <person name="Liimatainen K."/>
            <person name="Lipzen A."/>
            <person name="Lukacs Z."/>
            <person name="Mihaltcheva S."/>
            <person name="Morgado L.N."/>
            <person name="Niskanen T."/>
            <person name="Noordeloos M.E."/>
            <person name="Ohm R.A."/>
            <person name="Ortiz-Santana B."/>
            <person name="Ovrebo C."/>
            <person name="Racz N."/>
            <person name="Riley R."/>
            <person name="Savchenko A."/>
            <person name="Shiryaev A."/>
            <person name="Soop K."/>
            <person name="Spirin V."/>
            <person name="Szebenyi C."/>
            <person name="Tomsovsky M."/>
            <person name="Tulloss R.E."/>
            <person name="Uehling J."/>
            <person name="Grigoriev I.V."/>
            <person name="Vagvolgyi C."/>
            <person name="Papp T."/>
            <person name="Martin F.M."/>
            <person name="Miettinen O."/>
            <person name="Hibbett D.S."/>
            <person name="Nagy L.G."/>
        </authorList>
    </citation>
    <scope>NUCLEOTIDE SEQUENCE [LARGE SCALE GENOMIC DNA]</scope>
    <source>
        <strain evidence="2 3">CBS 962.96</strain>
    </source>
</reference>
<dbReference type="AlphaFoldDB" id="A0A4S8M9D2"/>
<dbReference type="EMBL" id="ML179126">
    <property type="protein sequence ID" value="THU99004.1"/>
    <property type="molecule type" value="Genomic_DNA"/>
</dbReference>
<feature type="region of interest" description="Disordered" evidence="1">
    <location>
        <begin position="145"/>
        <end position="195"/>
    </location>
</feature>
<evidence type="ECO:0000313" key="2">
    <source>
        <dbReference type="EMBL" id="THU99004.1"/>
    </source>
</evidence>
<accession>A0A4S8M9D2</accession>
<dbReference type="Proteomes" id="UP000297245">
    <property type="component" value="Unassembled WGS sequence"/>
</dbReference>
<gene>
    <name evidence="2" type="ORF">K435DRAFT_514790</name>
</gene>
<evidence type="ECO:0000313" key="3">
    <source>
        <dbReference type="Proteomes" id="UP000297245"/>
    </source>
</evidence>
<evidence type="ECO:0000256" key="1">
    <source>
        <dbReference type="SAM" id="MobiDB-lite"/>
    </source>
</evidence>
<protein>
    <recommendedName>
        <fullName evidence="4">Homeobox domain-containing protein</fullName>
    </recommendedName>
</protein>
<feature type="compositionally biased region" description="Low complexity" evidence="1">
    <location>
        <begin position="150"/>
        <end position="187"/>
    </location>
</feature>
<keyword evidence="3" id="KW-1185">Reference proteome</keyword>
<organism evidence="2 3">
    <name type="scientific">Dendrothele bispora (strain CBS 962.96)</name>
    <dbReference type="NCBI Taxonomy" id="1314807"/>
    <lineage>
        <taxon>Eukaryota</taxon>
        <taxon>Fungi</taxon>
        <taxon>Dikarya</taxon>
        <taxon>Basidiomycota</taxon>
        <taxon>Agaricomycotina</taxon>
        <taxon>Agaricomycetes</taxon>
        <taxon>Agaricomycetidae</taxon>
        <taxon>Agaricales</taxon>
        <taxon>Agaricales incertae sedis</taxon>
        <taxon>Dendrothele</taxon>
    </lineage>
</organism>
<dbReference type="SUPFAM" id="SSF46689">
    <property type="entry name" value="Homeodomain-like"/>
    <property type="match status" value="1"/>
</dbReference>
<proteinExistence type="predicted"/>
<evidence type="ECO:0008006" key="4">
    <source>
        <dbReference type="Google" id="ProtNLM"/>
    </source>
</evidence>